<dbReference type="OrthoDB" id="1431247at2759"/>
<evidence type="ECO:0000256" key="6">
    <source>
        <dbReference type="SAM" id="MobiDB-lite"/>
    </source>
</evidence>
<dbReference type="InterPro" id="IPR002068">
    <property type="entry name" value="A-crystallin/Hsp20_dom"/>
</dbReference>
<keyword evidence="3" id="KW-0611">Plant defense</keyword>
<name>A0A2U1PV86_ARTAN</name>
<dbReference type="Gene3D" id="2.60.40.790">
    <property type="match status" value="1"/>
</dbReference>
<dbReference type="PROSITE" id="PS01031">
    <property type="entry name" value="SHSP"/>
    <property type="match status" value="1"/>
</dbReference>
<dbReference type="Pfam" id="PF00011">
    <property type="entry name" value="HSP20"/>
    <property type="match status" value="1"/>
</dbReference>
<evidence type="ECO:0000256" key="7">
    <source>
        <dbReference type="SAM" id="Phobius"/>
    </source>
</evidence>
<keyword evidence="7" id="KW-0472">Membrane</keyword>
<evidence type="ECO:0000313" key="9">
    <source>
        <dbReference type="EMBL" id="PWA89632.1"/>
    </source>
</evidence>
<feature type="compositionally biased region" description="Basic and acidic residues" evidence="6">
    <location>
        <begin position="125"/>
        <end position="155"/>
    </location>
</feature>
<feature type="region of interest" description="Disordered" evidence="6">
    <location>
        <begin position="103"/>
        <end position="200"/>
    </location>
</feature>
<evidence type="ECO:0000256" key="3">
    <source>
        <dbReference type="ARBA" id="ARBA00022821"/>
    </source>
</evidence>
<evidence type="ECO:0000313" key="10">
    <source>
        <dbReference type="Proteomes" id="UP000245207"/>
    </source>
</evidence>
<dbReference type="GO" id="GO:0005886">
    <property type="term" value="C:plasma membrane"/>
    <property type="evidence" value="ECO:0007669"/>
    <property type="project" value="UniProtKB-SubCell"/>
</dbReference>
<organism evidence="9 10">
    <name type="scientific">Artemisia annua</name>
    <name type="common">Sweet wormwood</name>
    <dbReference type="NCBI Taxonomy" id="35608"/>
    <lineage>
        <taxon>Eukaryota</taxon>
        <taxon>Viridiplantae</taxon>
        <taxon>Streptophyta</taxon>
        <taxon>Embryophyta</taxon>
        <taxon>Tracheophyta</taxon>
        <taxon>Spermatophyta</taxon>
        <taxon>Magnoliopsida</taxon>
        <taxon>eudicotyledons</taxon>
        <taxon>Gunneridae</taxon>
        <taxon>Pentapetalae</taxon>
        <taxon>asterids</taxon>
        <taxon>campanulids</taxon>
        <taxon>Asterales</taxon>
        <taxon>Asteraceae</taxon>
        <taxon>Asteroideae</taxon>
        <taxon>Anthemideae</taxon>
        <taxon>Artemisiinae</taxon>
        <taxon>Artemisia</taxon>
    </lineage>
</organism>
<dbReference type="Proteomes" id="UP000245207">
    <property type="component" value="Unassembled WGS sequence"/>
</dbReference>
<evidence type="ECO:0000256" key="4">
    <source>
        <dbReference type="PROSITE-ProRule" id="PRU00285"/>
    </source>
</evidence>
<feature type="transmembrane region" description="Helical" evidence="7">
    <location>
        <begin position="237"/>
        <end position="255"/>
    </location>
</feature>
<comment type="caution">
    <text evidence="9">The sequence shown here is derived from an EMBL/GenBank/DDBJ whole genome shotgun (WGS) entry which is preliminary data.</text>
</comment>
<dbReference type="CDD" id="cd06464">
    <property type="entry name" value="ACD_sHsps-like"/>
    <property type="match status" value="1"/>
</dbReference>
<feature type="compositionally biased region" description="Basic and acidic residues" evidence="6">
    <location>
        <begin position="164"/>
        <end position="184"/>
    </location>
</feature>
<keyword evidence="10" id="KW-1185">Reference proteome</keyword>
<evidence type="ECO:0000256" key="1">
    <source>
        <dbReference type="ARBA" id="ARBA00004162"/>
    </source>
</evidence>
<evidence type="ECO:0000256" key="5">
    <source>
        <dbReference type="RuleBase" id="RU003616"/>
    </source>
</evidence>
<dbReference type="EMBL" id="PKPP01000703">
    <property type="protein sequence ID" value="PWA89632.1"/>
    <property type="molecule type" value="Genomic_DNA"/>
</dbReference>
<reference evidence="9 10" key="1">
    <citation type="journal article" date="2018" name="Mol. Plant">
        <title>The genome of Artemisia annua provides insight into the evolution of Asteraceae family and artemisinin biosynthesis.</title>
        <authorList>
            <person name="Shen Q."/>
            <person name="Zhang L."/>
            <person name="Liao Z."/>
            <person name="Wang S."/>
            <person name="Yan T."/>
            <person name="Shi P."/>
            <person name="Liu M."/>
            <person name="Fu X."/>
            <person name="Pan Q."/>
            <person name="Wang Y."/>
            <person name="Lv Z."/>
            <person name="Lu X."/>
            <person name="Zhang F."/>
            <person name="Jiang W."/>
            <person name="Ma Y."/>
            <person name="Chen M."/>
            <person name="Hao X."/>
            <person name="Li L."/>
            <person name="Tang Y."/>
            <person name="Lv G."/>
            <person name="Zhou Y."/>
            <person name="Sun X."/>
            <person name="Brodelius P.E."/>
            <person name="Rose J.K.C."/>
            <person name="Tang K."/>
        </authorList>
    </citation>
    <scope>NUCLEOTIDE SEQUENCE [LARGE SCALE GENOMIC DNA]</scope>
    <source>
        <strain evidence="10">cv. Huhao1</strain>
        <tissue evidence="9">Leaf</tissue>
    </source>
</reference>
<dbReference type="InterPro" id="IPR008978">
    <property type="entry name" value="HSP20-like_chaperone"/>
</dbReference>
<dbReference type="PANTHER" id="PTHR43670:SF73">
    <property type="entry name" value="INACTIVE PROTEIN RESTRICTED TEV MOVEMENT 2-LIKE"/>
    <property type="match status" value="1"/>
</dbReference>
<gene>
    <name evidence="9" type="ORF">CTI12_AA108930</name>
</gene>
<feature type="domain" description="SHSP" evidence="8">
    <location>
        <begin position="12"/>
        <end position="118"/>
    </location>
</feature>
<proteinExistence type="inferred from homology"/>
<dbReference type="STRING" id="35608.A0A2U1PV86"/>
<sequence>MESKGQPTPATRVYHDFEPSMEWVPEDDSDTLLVYLPGFAKEQLRVQLRARNLIISGERKLPDNTWSRFRLEFPVSANCDLNKISAKFEGNILYVRQPKVITSTPKPEEEKPTTVVASMPTPQKPLDKPKEGPKTTEDKATQTTESKMEKKETSKYQDAPKTSVQEKKEKIEEEASKSKTDAKGASESTLEQKTSDSDNKNKKVAYGELDKTSIKALENYKRAVGAFATKLKTSKNAVTAIVVLLVALVIGIYVSNSIKSWAKA</sequence>
<protein>
    <submittedName>
        <fullName evidence="9">HSP20-like chaperone</fullName>
    </submittedName>
</protein>
<comment type="similarity">
    <text evidence="4 5">Belongs to the small heat shock protein (HSP20) family.</text>
</comment>
<dbReference type="GO" id="GO:0034605">
    <property type="term" value="P:cellular response to heat"/>
    <property type="evidence" value="ECO:0007669"/>
    <property type="project" value="TreeGrafter"/>
</dbReference>
<dbReference type="GO" id="GO:0006952">
    <property type="term" value="P:defense response"/>
    <property type="evidence" value="ECO:0007669"/>
    <property type="project" value="UniProtKB-KW"/>
</dbReference>
<dbReference type="PANTHER" id="PTHR43670">
    <property type="entry name" value="HEAT SHOCK PROTEIN 26"/>
    <property type="match status" value="1"/>
</dbReference>
<evidence type="ECO:0000256" key="2">
    <source>
        <dbReference type="ARBA" id="ARBA00022475"/>
    </source>
</evidence>
<dbReference type="AlphaFoldDB" id="A0A2U1PV86"/>
<keyword evidence="2" id="KW-1003">Cell membrane</keyword>
<accession>A0A2U1PV86</accession>
<evidence type="ECO:0000259" key="8">
    <source>
        <dbReference type="PROSITE" id="PS01031"/>
    </source>
</evidence>
<keyword evidence="7" id="KW-0812">Transmembrane</keyword>
<dbReference type="SUPFAM" id="SSF49764">
    <property type="entry name" value="HSP20-like chaperones"/>
    <property type="match status" value="1"/>
</dbReference>
<keyword evidence="7" id="KW-1133">Transmembrane helix</keyword>
<comment type="subcellular location">
    <subcellularLocation>
        <location evidence="1">Cell membrane</location>
        <topology evidence="1">Single-pass membrane protein</topology>
    </subcellularLocation>
</comment>